<dbReference type="InterPro" id="IPR047798">
    <property type="entry name" value="BPSS1780-like"/>
</dbReference>
<keyword evidence="4" id="KW-1185">Reference proteome</keyword>
<keyword evidence="1" id="KW-0812">Transmembrane</keyword>
<evidence type="ECO:0000259" key="2">
    <source>
        <dbReference type="Pfam" id="PF25231"/>
    </source>
</evidence>
<dbReference type="RefSeq" id="WP_161383358.1">
    <property type="nucleotide sequence ID" value="NZ_ARXX01000005.1"/>
</dbReference>
<gene>
    <name evidence="3" type="ORF">Y5W_00529</name>
</gene>
<accession>A0ABS0AMA4</accession>
<dbReference type="InterPro" id="IPR057169">
    <property type="entry name" value="DUF7847"/>
</dbReference>
<feature type="transmembrane region" description="Helical" evidence="1">
    <location>
        <begin position="121"/>
        <end position="147"/>
    </location>
</feature>
<sequence length="266" mass="28269">MSDDVNPYQQPEADVVKETPAAGALTLGGPNKVSVGEAVGWIGDGMKMLSGHWGVVIGALLVTFVITMVLQFIPFIGPLAQPFLMVLLYGGMVKMFHRIDTSNQSEFADLFAGFSERTGPLVLLALAQLGVYVVFGLLIAGMALMFAGAGAFSASQGMDPAMMNGGLSAGLLLLVPVFLVLTVLVAFLFYFTVPLVMLTDLGPGKAMALSFKACLRNLLPMIVYGIVAVVIVFVSALPFLLGWLFVMPIMAGAYYLSFKQVLTEQA</sequence>
<feature type="domain" description="DUF7847" evidence="2">
    <location>
        <begin position="129"/>
        <end position="253"/>
    </location>
</feature>
<evidence type="ECO:0000313" key="4">
    <source>
        <dbReference type="Proteomes" id="UP000662703"/>
    </source>
</evidence>
<dbReference type="Pfam" id="PF25231">
    <property type="entry name" value="DUF7847"/>
    <property type="match status" value="1"/>
</dbReference>
<evidence type="ECO:0000256" key="1">
    <source>
        <dbReference type="SAM" id="Phobius"/>
    </source>
</evidence>
<feature type="transmembrane region" description="Helical" evidence="1">
    <location>
        <begin position="79"/>
        <end position="96"/>
    </location>
</feature>
<evidence type="ECO:0000313" key="3">
    <source>
        <dbReference type="EMBL" id="MBF5055235.1"/>
    </source>
</evidence>
<reference evidence="3 4" key="1">
    <citation type="submission" date="2012-09" db="EMBL/GenBank/DDBJ databases">
        <title>Genome Sequence of alkane-degrading Bacterium Alcanivorax sp. 521-1.</title>
        <authorList>
            <person name="Lai Q."/>
            <person name="Shao Z."/>
        </authorList>
    </citation>
    <scope>NUCLEOTIDE SEQUENCE [LARGE SCALE GENOMIC DNA]</scope>
    <source>
        <strain evidence="3 4">521-1</strain>
    </source>
</reference>
<protein>
    <recommendedName>
        <fullName evidence="2">DUF7847 domain-containing protein</fullName>
    </recommendedName>
</protein>
<feature type="transmembrane region" description="Helical" evidence="1">
    <location>
        <begin position="214"/>
        <end position="234"/>
    </location>
</feature>
<name>A0ABS0AMA4_9GAMM</name>
<proteinExistence type="predicted"/>
<feature type="transmembrane region" description="Helical" evidence="1">
    <location>
        <begin position="167"/>
        <end position="193"/>
    </location>
</feature>
<feature type="transmembrane region" description="Helical" evidence="1">
    <location>
        <begin position="53"/>
        <end position="73"/>
    </location>
</feature>
<dbReference type="Proteomes" id="UP000662703">
    <property type="component" value="Unassembled WGS sequence"/>
</dbReference>
<keyword evidence="1" id="KW-1133">Transmembrane helix</keyword>
<organism evidence="3 4">
    <name type="scientific">Alloalcanivorax profundimaris</name>
    <dbReference type="NCBI Taxonomy" id="2735259"/>
    <lineage>
        <taxon>Bacteria</taxon>
        <taxon>Pseudomonadati</taxon>
        <taxon>Pseudomonadota</taxon>
        <taxon>Gammaproteobacteria</taxon>
        <taxon>Oceanospirillales</taxon>
        <taxon>Alcanivoracaceae</taxon>
        <taxon>Alloalcanivorax</taxon>
    </lineage>
</organism>
<feature type="transmembrane region" description="Helical" evidence="1">
    <location>
        <begin position="240"/>
        <end position="258"/>
    </location>
</feature>
<comment type="caution">
    <text evidence="3">The sequence shown here is derived from an EMBL/GenBank/DDBJ whole genome shotgun (WGS) entry which is preliminary data.</text>
</comment>
<dbReference type="NCBIfam" id="NF041043">
    <property type="entry name" value="BPSS1780_fam"/>
    <property type="match status" value="1"/>
</dbReference>
<keyword evidence="1" id="KW-0472">Membrane</keyword>
<dbReference type="EMBL" id="ARXX01000005">
    <property type="protein sequence ID" value="MBF5055235.1"/>
    <property type="molecule type" value="Genomic_DNA"/>
</dbReference>